<dbReference type="AlphaFoldDB" id="A0A1H4SEH1"/>
<evidence type="ECO:0000256" key="1">
    <source>
        <dbReference type="ARBA" id="ARBA00008853"/>
    </source>
</evidence>
<dbReference type="Proteomes" id="UP000183407">
    <property type="component" value="Unassembled WGS sequence"/>
</dbReference>
<feature type="binding site" evidence="4">
    <location>
        <position position="218"/>
    </location>
    <ligand>
        <name>a divalent metal cation</name>
        <dbReference type="ChEBI" id="CHEBI:60240"/>
    </ligand>
</feature>
<feature type="binding site" evidence="4">
    <location>
        <position position="172"/>
    </location>
    <ligand>
        <name>a divalent metal cation</name>
        <dbReference type="ChEBI" id="CHEBI:60240"/>
    </ligand>
</feature>
<dbReference type="GO" id="GO:0046872">
    <property type="term" value="F:metal ion binding"/>
    <property type="evidence" value="ECO:0007669"/>
    <property type="project" value="UniProtKB-KW"/>
</dbReference>
<protein>
    <submittedName>
        <fullName evidence="6">Gluconolactonase</fullName>
    </submittedName>
</protein>
<dbReference type="InterPro" id="IPR051262">
    <property type="entry name" value="SMP-30/CGR1_Lactonase"/>
</dbReference>
<name>A0A1H4SEH1_RHOJO</name>
<dbReference type="RefSeq" id="WP_073360488.1">
    <property type="nucleotide sequence ID" value="NZ_FNTL01000004.1"/>
</dbReference>
<accession>A0A1H4SEH1</accession>
<dbReference type="PRINTS" id="PR01790">
    <property type="entry name" value="SMP30FAMILY"/>
</dbReference>
<dbReference type="Gene3D" id="2.120.10.30">
    <property type="entry name" value="TolB, C-terminal domain"/>
    <property type="match status" value="1"/>
</dbReference>
<comment type="similarity">
    <text evidence="1">Belongs to the SMP-30/CGR1 family.</text>
</comment>
<dbReference type="EMBL" id="FNTL01000004">
    <property type="protein sequence ID" value="SEC42586.1"/>
    <property type="molecule type" value="Genomic_DNA"/>
</dbReference>
<evidence type="ECO:0000256" key="3">
    <source>
        <dbReference type="PIRSR" id="PIRSR605511-1"/>
    </source>
</evidence>
<dbReference type="InterPro" id="IPR011042">
    <property type="entry name" value="6-blade_b-propeller_TolB-like"/>
</dbReference>
<keyword evidence="2" id="KW-0378">Hydrolase</keyword>
<dbReference type="Pfam" id="PF08450">
    <property type="entry name" value="SGL"/>
    <property type="match status" value="1"/>
</dbReference>
<dbReference type="GO" id="GO:0016787">
    <property type="term" value="F:hydrolase activity"/>
    <property type="evidence" value="ECO:0007669"/>
    <property type="project" value="UniProtKB-KW"/>
</dbReference>
<keyword evidence="4" id="KW-0862">Zinc</keyword>
<organism evidence="6 7">
    <name type="scientific">Rhodococcus jostii</name>
    <dbReference type="NCBI Taxonomy" id="132919"/>
    <lineage>
        <taxon>Bacteria</taxon>
        <taxon>Bacillati</taxon>
        <taxon>Actinomycetota</taxon>
        <taxon>Actinomycetes</taxon>
        <taxon>Mycobacteriales</taxon>
        <taxon>Nocardiaceae</taxon>
        <taxon>Rhodococcus</taxon>
    </lineage>
</organism>
<evidence type="ECO:0000259" key="5">
    <source>
        <dbReference type="Pfam" id="PF08450"/>
    </source>
</evidence>
<dbReference type="SUPFAM" id="SSF63829">
    <property type="entry name" value="Calcium-dependent phosphotriesterase"/>
    <property type="match status" value="1"/>
</dbReference>
<gene>
    <name evidence="6" type="ORF">SAMN04490220_1611</name>
</gene>
<comment type="cofactor">
    <cofactor evidence="4">
        <name>Zn(2+)</name>
        <dbReference type="ChEBI" id="CHEBI:29105"/>
    </cofactor>
    <text evidence="4">Binds 1 divalent metal cation per subunit.</text>
</comment>
<evidence type="ECO:0000313" key="6">
    <source>
        <dbReference type="EMBL" id="SEC42586.1"/>
    </source>
</evidence>
<sequence length="307" mass="31320">MTNQAQTERKLVLPDGARLVASGLGFTEGPALLPSGEVGVVSLNRGIVYGVDLTAESPTRTIAETGGGPNCLAVGIQGEIWVTQNGGTAMPSKSAISAAPSIQQIVDGTVTTVHEGNVSSPSDCIVDDAGRVWFTDPCGHSDDGGEGRGALRILDPSTNTVTTALDGLRFPNGLCLGTDHTQIYVAETLRGVVRRYHVDGARCEWDGWEAAVPGGTPDGIALDSQGWLWVAGGSGDNVVALDADGRVVRELSFGTGVLVTSICFAGGDLATLVVTVAKGGSVVAMPAVHPGLPLLPARSDVAVGGNQ</sequence>
<dbReference type="PANTHER" id="PTHR47572">
    <property type="entry name" value="LIPOPROTEIN-RELATED"/>
    <property type="match status" value="1"/>
</dbReference>
<reference evidence="7" key="1">
    <citation type="submission" date="2016-10" db="EMBL/GenBank/DDBJ databases">
        <authorList>
            <person name="Varghese N."/>
        </authorList>
    </citation>
    <scope>NUCLEOTIDE SEQUENCE [LARGE SCALE GENOMIC DNA]</scope>
    <source>
        <strain evidence="7">DSM 44719</strain>
    </source>
</reference>
<feature type="active site" description="Proton donor/acceptor" evidence="3">
    <location>
        <position position="218"/>
    </location>
</feature>
<feature type="domain" description="SMP-30/Gluconolactonase/LRE-like region" evidence="5">
    <location>
        <begin position="61"/>
        <end position="277"/>
    </location>
</feature>
<dbReference type="InterPro" id="IPR005511">
    <property type="entry name" value="SMP-30"/>
</dbReference>
<dbReference type="OrthoDB" id="9812926at2"/>
<evidence type="ECO:0000256" key="2">
    <source>
        <dbReference type="ARBA" id="ARBA00022801"/>
    </source>
</evidence>
<proteinExistence type="inferred from homology"/>
<dbReference type="InterPro" id="IPR013658">
    <property type="entry name" value="SGL"/>
</dbReference>
<evidence type="ECO:0000256" key="4">
    <source>
        <dbReference type="PIRSR" id="PIRSR605511-2"/>
    </source>
</evidence>
<evidence type="ECO:0000313" key="7">
    <source>
        <dbReference type="Proteomes" id="UP000183407"/>
    </source>
</evidence>
<keyword evidence="4" id="KW-0479">Metal-binding</keyword>
<dbReference type="PANTHER" id="PTHR47572:SF4">
    <property type="entry name" value="LACTONASE DRP35"/>
    <property type="match status" value="1"/>
</dbReference>